<name>A0A1H0BXL9_9BACT</name>
<proteinExistence type="predicted"/>
<organism evidence="1 2">
    <name type="scientific">Desulfonauticus submarinus</name>
    <dbReference type="NCBI Taxonomy" id="206665"/>
    <lineage>
        <taxon>Bacteria</taxon>
        <taxon>Pseudomonadati</taxon>
        <taxon>Thermodesulfobacteriota</taxon>
        <taxon>Desulfovibrionia</taxon>
        <taxon>Desulfovibrionales</taxon>
        <taxon>Desulfonauticaceae</taxon>
        <taxon>Desulfonauticus</taxon>
    </lineage>
</organism>
<dbReference type="EMBL" id="FNIN01000002">
    <property type="protein sequence ID" value="SDN50325.1"/>
    <property type="molecule type" value="Genomic_DNA"/>
</dbReference>
<dbReference type="Proteomes" id="UP000199602">
    <property type="component" value="Unassembled WGS sequence"/>
</dbReference>
<dbReference type="STRING" id="206665.SAMN04488516_102328"/>
<reference evidence="1 2" key="1">
    <citation type="submission" date="2016-10" db="EMBL/GenBank/DDBJ databases">
        <authorList>
            <person name="de Groot N.N."/>
        </authorList>
    </citation>
    <scope>NUCLEOTIDE SEQUENCE [LARGE SCALE GENOMIC DNA]</scope>
    <source>
        <strain evidence="1 2">DSM 15269</strain>
    </source>
</reference>
<sequence>MKKFFLLKKEYSIKQRPAKDFDLVEMPLEGVVVYWLSLAKIFSRRNVLEDELNLTTEPYIKFLLKLLKSKLDAKQCLELAKVKRNNFLEDLEKKLTLMSISILGMATRENPQKVLIRFISKYPLSLIYEQKIIQAAKEVVANIHLSNFKKERFLNIDHRMDPEKLMINLMVYNFLERRVEHDKLRDCLEYVRSLYFAEGLSLIVDGFEYDFVKYRLNLQKKEIIFHTRNKMKVSAELCVGLKKGFSYDDLSLIAQAYL</sequence>
<dbReference type="OrthoDB" id="5470010at2"/>
<evidence type="ECO:0000313" key="2">
    <source>
        <dbReference type="Proteomes" id="UP000199602"/>
    </source>
</evidence>
<dbReference type="RefSeq" id="WP_092063776.1">
    <property type="nucleotide sequence ID" value="NZ_FNIN01000002.1"/>
</dbReference>
<protein>
    <submittedName>
        <fullName evidence="1">Uncharacterized protein</fullName>
    </submittedName>
</protein>
<accession>A0A1H0BXL9</accession>
<keyword evidence="2" id="KW-1185">Reference proteome</keyword>
<dbReference type="AlphaFoldDB" id="A0A1H0BXL9"/>
<gene>
    <name evidence="1" type="ORF">SAMN04488516_102328</name>
</gene>
<evidence type="ECO:0000313" key="1">
    <source>
        <dbReference type="EMBL" id="SDN50325.1"/>
    </source>
</evidence>